<evidence type="ECO:0000313" key="2">
    <source>
        <dbReference type="EMBL" id="TNN59597.1"/>
    </source>
</evidence>
<name>A0A4Z2H145_9TELE</name>
<sequence>MVQNKENGPSDPPSGCVLLNNPHFGLTAFWCKTKECSFWYSRRRKEGGGADEDHDRYPDKAAVEEEHFLRPGSFHREHISTGAKLTGQPRRTSPDGVIDVDQ</sequence>
<feature type="region of interest" description="Disordered" evidence="1">
    <location>
        <begin position="82"/>
        <end position="102"/>
    </location>
</feature>
<protein>
    <submittedName>
        <fullName evidence="2">Uncharacterized protein</fullName>
    </submittedName>
</protein>
<gene>
    <name evidence="2" type="ORF">EYF80_030169</name>
</gene>
<dbReference type="AlphaFoldDB" id="A0A4Z2H145"/>
<dbReference type="EMBL" id="SRLO01000352">
    <property type="protein sequence ID" value="TNN59597.1"/>
    <property type="molecule type" value="Genomic_DNA"/>
</dbReference>
<keyword evidence="3" id="KW-1185">Reference proteome</keyword>
<dbReference type="Proteomes" id="UP000314294">
    <property type="component" value="Unassembled WGS sequence"/>
</dbReference>
<accession>A0A4Z2H145</accession>
<comment type="caution">
    <text evidence="2">The sequence shown here is derived from an EMBL/GenBank/DDBJ whole genome shotgun (WGS) entry which is preliminary data.</text>
</comment>
<evidence type="ECO:0000256" key="1">
    <source>
        <dbReference type="SAM" id="MobiDB-lite"/>
    </source>
</evidence>
<evidence type="ECO:0000313" key="3">
    <source>
        <dbReference type="Proteomes" id="UP000314294"/>
    </source>
</evidence>
<organism evidence="2 3">
    <name type="scientific">Liparis tanakae</name>
    <name type="common">Tanaka's snailfish</name>
    <dbReference type="NCBI Taxonomy" id="230148"/>
    <lineage>
        <taxon>Eukaryota</taxon>
        <taxon>Metazoa</taxon>
        <taxon>Chordata</taxon>
        <taxon>Craniata</taxon>
        <taxon>Vertebrata</taxon>
        <taxon>Euteleostomi</taxon>
        <taxon>Actinopterygii</taxon>
        <taxon>Neopterygii</taxon>
        <taxon>Teleostei</taxon>
        <taxon>Neoteleostei</taxon>
        <taxon>Acanthomorphata</taxon>
        <taxon>Eupercaria</taxon>
        <taxon>Perciformes</taxon>
        <taxon>Cottioidei</taxon>
        <taxon>Cottales</taxon>
        <taxon>Liparidae</taxon>
        <taxon>Liparis</taxon>
    </lineage>
</organism>
<proteinExistence type="predicted"/>
<reference evidence="2 3" key="1">
    <citation type="submission" date="2019-03" db="EMBL/GenBank/DDBJ databases">
        <title>First draft genome of Liparis tanakae, snailfish: a comprehensive survey of snailfish specific genes.</title>
        <authorList>
            <person name="Kim W."/>
            <person name="Song I."/>
            <person name="Jeong J.-H."/>
            <person name="Kim D."/>
            <person name="Kim S."/>
            <person name="Ryu S."/>
            <person name="Song J.Y."/>
            <person name="Lee S.K."/>
        </authorList>
    </citation>
    <scope>NUCLEOTIDE SEQUENCE [LARGE SCALE GENOMIC DNA]</scope>
    <source>
        <tissue evidence="2">Muscle</tissue>
    </source>
</reference>